<feature type="compositionally biased region" description="Gly residues" evidence="1">
    <location>
        <begin position="10"/>
        <end position="29"/>
    </location>
</feature>
<keyword evidence="3" id="KW-1185">Reference proteome</keyword>
<reference evidence="2" key="1">
    <citation type="submission" date="2022-03" db="EMBL/GenBank/DDBJ databases">
        <authorList>
            <person name="Martin H S."/>
        </authorList>
    </citation>
    <scope>NUCLEOTIDE SEQUENCE</scope>
</reference>
<name>A0ABN8HSH4_9NEOP</name>
<protein>
    <submittedName>
        <fullName evidence="2">Uncharacterized protein</fullName>
    </submittedName>
</protein>
<sequence length="68" mass="6897">MTGELSRIGGSVGLRVVGGSGLRGEGGTGDASPFPRHSPRLHSSAPSIFDMHIKPTGPITAASHSRCS</sequence>
<feature type="non-terminal residue" evidence="2">
    <location>
        <position position="1"/>
    </location>
</feature>
<dbReference type="EMBL" id="OW152824">
    <property type="protein sequence ID" value="CAH2040451.1"/>
    <property type="molecule type" value="Genomic_DNA"/>
</dbReference>
<dbReference type="Proteomes" id="UP000837857">
    <property type="component" value="Chromosome 12"/>
</dbReference>
<evidence type="ECO:0000313" key="3">
    <source>
        <dbReference type="Proteomes" id="UP000837857"/>
    </source>
</evidence>
<gene>
    <name evidence="2" type="ORF">IPOD504_LOCUS2575</name>
</gene>
<proteinExistence type="predicted"/>
<feature type="region of interest" description="Disordered" evidence="1">
    <location>
        <begin position="1"/>
        <end position="44"/>
    </location>
</feature>
<evidence type="ECO:0000313" key="2">
    <source>
        <dbReference type="EMBL" id="CAH2040451.1"/>
    </source>
</evidence>
<evidence type="ECO:0000256" key="1">
    <source>
        <dbReference type="SAM" id="MobiDB-lite"/>
    </source>
</evidence>
<organism evidence="2 3">
    <name type="scientific">Iphiclides podalirius</name>
    <name type="common">scarce swallowtail</name>
    <dbReference type="NCBI Taxonomy" id="110791"/>
    <lineage>
        <taxon>Eukaryota</taxon>
        <taxon>Metazoa</taxon>
        <taxon>Ecdysozoa</taxon>
        <taxon>Arthropoda</taxon>
        <taxon>Hexapoda</taxon>
        <taxon>Insecta</taxon>
        <taxon>Pterygota</taxon>
        <taxon>Neoptera</taxon>
        <taxon>Endopterygota</taxon>
        <taxon>Lepidoptera</taxon>
        <taxon>Glossata</taxon>
        <taxon>Ditrysia</taxon>
        <taxon>Papilionoidea</taxon>
        <taxon>Papilionidae</taxon>
        <taxon>Papilioninae</taxon>
        <taxon>Iphiclides</taxon>
    </lineage>
</organism>
<accession>A0ABN8HSH4</accession>